<feature type="region of interest" description="Disordered" evidence="5">
    <location>
        <begin position="397"/>
        <end position="426"/>
    </location>
</feature>
<evidence type="ECO:0000256" key="4">
    <source>
        <dbReference type="ARBA" id="ARBA00023136"/>
    </source>
</evidence>
<dbReference type="Gene3D" id="1.20.1250.20">
    <property type="entry name" value="MFS general substrate transporter like domains"/>
    <property type="match status" value="1"/>
</dbReference>
<feature type="transmembrane region" description="Helical" evidence="6">
    <location>
        <begin position="251"/>
        <end position="270"/>
    </location>
</feature>
<evidence type="ECO:0000259" key="7">
    <source>
        <dbReference type="PROSITE" id="PS50850"/>
    </source>
</evidence>
<dbReference type="EMBL" id="JAGSHT010000002">
    <property type="protein sequence ID" value="MBZ2194885.1"/>
    <property type="molecule type" value="Genomic_DNA"/>
</dbReference>
<dbReference type="PANTHER" id="PTHR23531">
    <property type="entry name" value="QUINOLENE RESISTANCE PROTEIN NORA"/>
    <property type="match status" value="1"/>
</dbReference>
<evidence type="ECO:0000256" key="3">
    <source>
        <dbReference type="ARBA" id="ARBA00022989"/>
    </source>
</evidence>
<comment type="caution">
    <text evidence="8">The sequence shown here is derived from an EMBL/GenBank/DDBJ whole genome shotgun (WGS) entry which is preliminary data.</text>
</comment>
<feature type="transmembrane region" description="Helical" evidence="6">
    <location>
        <begin position="282"/>
        <end position="300"/>
    </location>
</feature>
<evidence type="ECO:0000313" key="9">
    <source>
        <dbReference type="Proteomes" id="UP000826651"/>
    </source>
</evidence>
<protein>
    <submittedName>
        <fullName evidence="8">MFS transporter</fullName>
    </submittedName>
</protein>
<dbReference type="PROSITE" id="PS00216">
    <property type="entry name" value="SUGAR_TRANSPORT_1"/>
    <property type="match status" value="1"/>
</dbReference>
<gene>
    <name evidence="8" type="ORF">KCQ71_01870</name>
</gene>
<feature type="domain" description="Major facilitator superfamily (MFS) profile" evidence="7">
    <location>
        <begin position="17"/>
        <end position="393"/>
    </location>
</feature>
<accession>A0ABS7S3I7</accession>
<dbReference type="Proteomes" id="UP000826651">
    <property type="component" value="Unassembled WGS sequence"/>
</dbReference>
<dbReference type="RefSeq" id="WP_223402236.1">
    <property type="nucleotide sequence ID" value="NZ_JAGSHT010000002.1"/>
</dbReference>
<dbReference type="InterPro" id="IPR020846">
    <property type="entry name" value="MFS_dom"/>
</dbReference>
<evidence type="ECO:0000256" key="1">
    <source>
        <dbReference type="ARBA" id="ARBA00004651"/>
    </source>
</evidence>
<proteinExistence type="predicted"/>
<dbReference type="InterPro" id="IPR011701">
    <property type="entry name" value="MFS"/>
</dbReference>
<evidence type="ECO:0000313" key="8">
    <source>
        <dbReference type="EMBL" id="MBZ2194885.1"/>
    </source>
</evidence>
<comment type="subcellular location">
    <subcellularLocation>
        <location evidence="1">Cell membrane</location>
        <topology evidence="1">Multi-pass membrane protein</topology>
    </subcellularLocation>
</comment>
<feature type="transmembrane region" description="Helical" evidence="6">
    <location>
        <begin position="312"/>
        <end position="332"/>
    </location>
</feature>
<dbReference type="PANTHER" id="PTHR23531:SF1">
    <property type="entry name" value="QUINOLENE RESISTANCE PROTEIN NORA"/>
    <property type="match status" value="1"/>
</dbReference>
<keyword evidence="2 6" id="KW-0812">Transmembrane</keyword>
<evidence type="ECO:0000256" key="5">
    <source>
        <dbReference type="SAM" id="MobiDB-lite"/>
    </source>
</evidence>
<dbReference type="InterPro" id="IPR005829">
    <property type="entry name" value="Sugar_transporter_CS"/>
</dbReference>
<feature type="transmembrane region" description="Helical" evidence="6">
    <location>
        <begin position="344"/>
        <end position="365"/>
    </location>
</feature>
<dbReference type="PROSITE" id="PS50850">
    <property type="entry name" value="MFS"/>
    <property type="match status" value="1"/>
</dbReference>
<feature type="transmembrane region" description="Helical" evidence="6">
    <location>
        <begin position="145"/>
        <end position="165"/>
    </location>
</feature>
<feature type="transmembrane region" description="Helical" evidence="6">
    <location>
        <begin position="83"/>
        <end position="101"/>
    </location>
</feature>
<feature type="transmembrane region" description="Helical" evidence="6">
    <location>
        <begin position="53"/>
        <end position="71"/>
    </location>
</feature>
<keyword evidence="9" id="KW-1185">Reference proteome</keyword>
<feature type="transmembrane region" description="Helical" evidence="6">
    <location>
        <begin position="171"/>
        <end position="192"/>
    </location>
</feature>
<dbReference type="InterPro" id="IPR036259">
    <property type="entry name" value="MFS_trans_sf"/>
</dbReference>
<evidence type="ECO:0000256" key="2">
    <source>
        <dbReference type="ARBA" id="ARBA00022692"/>
    </source>
</evidence>
<keyword evidence="3 6" id="KW-1133">Transmembrane helix</keyword>
<dbReference type="CDD" id="cd17489">
    <property type="entry name" value="MFS_YfcJ_like"/>
    <property type="match status" value="1"/>
</dbReference>
<reference evidence="8 9" key="1">
    <citation type="submission" date="2021-04" db="EMBL/GenBank/DDBJ databases">
        <title>Ruania sp. nov., isolated from sandy soil of mangrove forest.</title>
        <authorList>
            <person name="Ge X."/>
            <person name="Huang R."/>
            <person name="Liu W."/>
        </authorList>
    </citation>
    <scope>NUCLEOTIDE SEQUENCE [LARGE SCALE GENOMIC DNA]</scope>
    <source>
        <strain evidence="8 9">N2-46</strain>
    </source>
</reference>
<feature type="transmembrane region" description="Helical" evidence="6">
    <location>
        <begin position="113"/>
        <end position="133"/>
    </location>
</feature>
<sequence length="426" mass="44711">MVAVGNAPENRLWTRDFVFSIVTNFFIAMIFYLLMTTMAVYAIDRFQANQTAAGLASSGFILGAVAGRVFAGKLLDALGRRRILLVSLALFVVMSLLYIPAQSLGLLITVRVLHGIAFGAGTTALAASVMGLIPPLRRGEGTAFFGTSNTLATAIGPFLALQLVAGPGYPTLFALCAVVSALAMGVGVLIRFPAVTLSADQRAAVRRLHPKEFVEVSVLPIASMMLLVGLAYSGILTFINSYALETDLVDAASTFFVVFAAVTLICRPFAGRLQDSRGDNVVVIPAMLAFAAGLAILALAQSPAMMWTSGGLVGLGFGTLMSSSQAIAVTSAPVHRVGLATSTFYLATDLGVGVGPLLLGLLLGATDYRTMYLTLTVVVLGGIALYYVVHGRDHRRRRGAVQQAAEDDTGEPPDPDGTGDHPQVEP</sequence>
<dbReference type="InterPro" id="IPR052714">
    <property type="entry name" value="MFS_Exporter"/>
</dbReference>
<name>A0ABS7S3I7_9MICO</name>
<feature type="transmembrane region" description="Helical" evidence="6">
    <location>
        <begin position="213"/>
        <end position="239"/>
    </location>
</feature>
<feature type="transmembrane region" description="Helical" evidence="6">
    <location>
        <begin position="17"/>
        <end position="41"/>
    </location>
</feature>
<organism evidence="8 9">
    <name type="scientific">Occultella gossypii</name>
    <dbReference type="NCBI Taxonomy" id="2800820"/>
    <lineage>
        <taxon>Bacteria</taxon>
        <taxon>Bacillati</taxon>
        <taxon>Actinomycetota</taxon>
        <taxon>Actinomycetes</taxon>
        <taxon>Micrococcales</taxon>
        <taxon>Ruaniaceae</taxon>
        <taxon>Occultella</taxon>
    </lineage>
</organism>
<feature type="transmembrane region" description="Helical" evidence="6">
    <location>
        <begin position="371"/>
        <end position="389"/>
    </location>
</feature>
<dbReference type="Pfam" id="PF07690">
    <property type="entry name" value="MFS_1"/>
    <property type="match status" value="1"/>
</dbReference>
<feature type="compositionally biased region" description="Acidic residues" evidence="5">
    <location>
        <begin position="405"/>
        <end position="414"/>
    </location>
</feature>
<dbReference type="SUPFAM" id="SSF103473">
    <property type="entry name" value="MFS general substrate transporter"/>
    <property type="match status" value="1"/>
</dbReference>
<keyword evidence="4 6" id="KW-0472">Membrane</keyword>
<evidence type="ECO:0000256" key="6">
    <source>
        <dbReference type="SAM" id="Phobius"/>
    </source>
</evidence>